<dbReference type="Gene3D" id="3.30.1050.10">
    <property type="entry name" value="SCP2 sterol-binding domain"/>
    <property type="match status" value="1"/>
</dbReference>
<dbReference type="SUPFAM" id="SSF55729">
    <property type="entry name" value="Acyl-CoA N-acyltransferases (Nat)"/>
    <property type="match status" value="1"/>
</dbReference>
<organism evidence="2 3">
    <name type="scientific">Arachnia rubra</name>
    <dbReference type="NCBI Taxonomy" id="1547448"/>
    <lineage>
        <taxon>Bacteria</taxon>
        <taxon>Bacillati</taxon>
        <taxon>Actinomycetota</taxon>
        <taxon>Actinomycetes</taxon>
        <taxon>Propionibacteriales</taxon>
        <taxon>Propionibacteriaceae</taxon>
        <taxon>Arachnia</taxon>
    </lineage>
</organism>
<dbReference type="Pfam" id="PF13527">
    <property type="entry name" value="Acetyltransf_9"/>
    <property type="match status" value="1"/>
</dbReference>
<accession>A0ABX7Y0Y2</accession>
<evidence type="ECO:0000313" key="2">
    <source>
        <dbReference type="EMBL" id="QUC06847.1"/>
    </source>
</evidence>
<dbReference type="GO" id="GO:0016746">
    <property type="term" value="F:acyltransferase activity"/>
    <property type="evidence" value="ECO:0007669"/>
    <property type="project" value="UniProtKB-KW"/>
</dbReference>
<dbReference type="InterPro" id="IPR041380">
    <property type="entry name" value="Acetyltransf_17"/>
</dbReference>
<dbReference type="Pfam" id="PF13530">
    <property type="entry name" value="SCP2_2"/>
    <property type="match status" value="1"/>
</dbReference>
<evidence type="ECO:0000259" key="1">
    <source>
        <dbReference type="PROSITE" id="PS51186"/>
    </source>
</evidence>
<sequence length="422" mass="45746">MIAPYQLETLPLDTPDDDPRWASYLDLFANAFLDARGSTEALAAFRKHRRADNAVLGMVTTEGPGLAGRQPVAGFTWAPIGLNAGAGIVQAMCVNVVAVRPTHRRKGLLRAMMQHHLQQARQDGLALAALTASEATIYGRFGFGVASRIVDWEIDIRRFAIRPDATVAAGSLELVDPPFIKDIFEHISNSHQRAHRGAFSPLEMHRANADGSWSSAEQGPSRKLRYLVHFDESGQPDGFAGFSHKGWEEAPSPTEVTAVCSPSPEIDRALWRGLASFDIVERLTYNSASPDDPLPESLVDSWAVTKKLTHDGVWLRILDMEKATVERGFESDGEAVVRVKDPLGFCDGTWHITVDGGRGAARYTALSPTVELGVDALARLWLGDATAVQLAQSGTIEGDQDAIAGFSQLFATAIGPANLTHF</sequence>
<protein>
    <submittedName>
        <fullName evidence="2">GNAT family N-acetyltransferase</fullName>
        <ecNumber evidence="2">2.3.1.-</ecNumber>
    </submittedName>
</protein>
<dbReference type="InterPro" id="IPR016181">
    <property type="entry name" value="Acyl_CoA_acyltransferase"/>
</dbReference>
<dbReference type="PROSITE" id="PS51186">
    <property type="entry name" value="GNAT"/>
    <property type="match status" value="1"/>
</dbReference>
<dbReference type="RefSeq" id="WP_212320848.1">
    <property type="nucleotide sequence ID" value="NZ_AP024463.1"/>
</dbReference>
<keyword evidence="3" id="KW-1185">Reference proteome</keyword>
<dbReference type="InterPro" id="IPR036527">
    <property type="entry name" value="SCP2_sterol-bd_dom_sf"/>
</dbReference>
<reference evidence="2 3" key="1">
    <citation type="submission" date="2021-03" db="EMBL/GenBank/DDBJ databases">
        <title>Human Oral Microbial Genomes.</title>
        <authorList>
            <person name="Johnston C.D."/>
            <person name="Chen T."/>
            <person name="Dewhirst F.E."/>
        </authorList>
    </citation>
    <scope>NUCLEOTIDE SEQUENCE [LARGE SCALE GENOMIC DNA]</scope>
    <source>
        <strain evidence="2 3">DSMZ 100122</strain>
    </source>
</reference>
<feature type="domain" description="N-acetyltransferase" evidence="1">
    <location>
        <begin position="8"/>
        <end position="168"/>
    </location>
</feature>
<dbReference type="Proteomes" id="UP000678513">
    <property type="component" value="Chromosome"/>
</dbReference>
<gene>
    <name evidence="2" type="ORF">J5A65_07565</name>
</gene>
<dbReference type="InterPro" id="IPR051554">
    <property type="entry name" value="Acetyltransferase_Eis"/>
</dbReference>
<dbReference type="Pfam" id="PF17668">
    <property type="entry name" value="Acetyltransf_17"/>
    <property type="match status" value="1"/>
</dbReference>
<dbReference type="EC" id="2.3.1.-" evidence="2"/>
<proteinExistence type="predicted"/>
<dbReference type="SUPFAM" id="SSF55718">
    <property type="entry name" value="SCP-like"/>
    <property type="match status" value="1"/>
</dbReference>
<dbReference type="PANTHER" id="PTHR37817:SF1">
    <property type="entry name" value="N-ACETYLTRANSFERASE EIS"/>
    <property type="match status" value="1"/>
</dbReference>
<dbReference type="InterPro" id="IPR000182">
    <property type="entry name" value="GNAT_dom"/>
</dbReference>
<evidence type="ECO:0000313" key="3">
    <source>
        <dbReference type="Proteomes" id="UP000678513"/>
    </source>
</evidence>
<keyword evidence="2" id="KW-0012">Acyltransferase</keyword>
<dbReference type="PANTHER" id="PTHR37817">
    <property type="entry name" value="N-ACETYLTRANSFERASE EIS"/>
    <property type="match status" value="1"/>
</dbReference>
<keyword evidence="2" id="KW-0808">Transferase</keyword>
<name>A0ABX7Y0Y2_9ACTN</name>
<dbReference type="InterPro" id="IPR025559">
    <property type="entry name" value="Eis_dom"/>
</dbReference>
<dbReference type="CDD" id="cd04301">
    <property type="entry name" value="NAT_SF"/>
    <property type="match status" value="1"/>
</dbReference>
<dbReference type="EMBL" id="CP072384">
    <property type="protein sequence ID" value="QUC06847.1"/>
    <property type="molecule type" value="Genomic_DNA"/>
</dbReference>
<dbReference type="Gene3D" id="3.40.630.30">
    <property type="match status" value="2"/>
</dbReference>